<protein>
    <submittedName>
        <fullName evidence="4">Gluconolactonase</fullName>
    </submittedName>
</protein>
<evidence type="ECO:0000313" key="4">
    <source>
        <dbReference type="EMBL" id="SHE85644.1"/>
    </source>
</evidence>
<dbReference type="RefSeq" id="WP_083596377.1">
    <property type="nucleotide sequence ID" value="NZ_FQUO01000003.1"/>
</dbReference>
<reference evidence="4 5" key="1">
    <citation type="submission" date="2016-11" db="EMBL/GenBank/DDBJ databases">
        <authorList>
            <person name="Jaros S."/>
            <person name="Januszkiewicz K."/>
            <person name="Wedrychowicz H."/>
        </authorList>
    </citation>
    <scope>NUCLEOTIDE SEQUENCE [LARGE SCALE GENOMIC DNA]</scope>
    <source>
        <strain evidence="4 5">DSM 26897</strain>
    </source>
</reference>
<dbReference type="SUPFAM" id="SSF63829">
    <property type="entry name" value="Calcium-dependent phosphotriesterase"/>
    <property type="match status" value="1"/>
</dbReference>
<dbReference type="GO" id="GO:0016787">
    <property type="term" value="F:hydrolase activity"/>
    <property type="evidence" value="ECO:0007669"/>
    <property type="project" value="UniProtKB-KW"/>
</dbReference>
<dbReference type="InterPro" id="IPR051262">
    <property type="entry name" value="SMP-30/CGR1_Lactonase"/>
</dbReference>
<evidence type="ECO:0000256" key="2">
    <source>
        <dbReference type="SAM" id="SignalP"/>
    </source>
</evidence>
<gene>
    <name evidence="4" type="ORF">SAMN05444008_103169</name>
</gene>
<evidence type="ECO:0000313" key="5">
    <source>
        <dbReference type="Proteomes" id="UP000184368"/>
    </source>
</evidence>
<dbReference type="Gene3D" id="2.120.10.30">
    <property type="entry name" value="TolB, C-terminal domain"/>
    <property type="match status" value="1"/>
</dbReference>
<keyword evidence="5" id="KW-1185">Reference proteome</keyword>
<evidence type="ECO:0000259" key="3">
    <source>
        <dbReference type="Pfam" id="PF08450"/>
    </source>
</evidence>
<dbReference type="PANTHER" id="PTHR47572">
    <property type="entry name" value="LIPOPROTEIN-RELATED"/>
    <property type="match status" value="1"/>
</dbReference>
<sequence>MNKLFAAFILLVSVCAHAQHPTIGYIERLHPSLDKVLNPAGAIEILDSGYTWVEGPLWLPSQRALLFSDIPSNRVLQWTEAGGSKTYVQPSGYTGSVPRSGEVGSNGLLLLANGQLLLCQHGDRRLAVMDAPLSAPTARFHTLAAAYQGKRFNSPNDAVQTRSGIILFTDPPYGLEGNDKDTAKELPFQGVYQLEQNGKVRLLTDTISRPNGIGLSPDGKTLVVANSDAGKAGWYGYQYDEKNGLQKGRMLLDVTPEVRAMGGGLPDGLKFNRLGYLFATGPGGVWVFDPKLQLVGRIRLPVLAANLALDETEKTLYITATQYVLRLVLR</sequence>
<dbReference type="EMBL" id="FQUO01000003">
    <property type="protein sequence ID" value="SHE85644.1"/>
    <property type="molecule type" value="Genomic_DNA"/>
</dbReference>
<dbReference type="GO" id="GO:0032259">
    <property type="term" value="P:methylation"/>
    <property type="evidence" value="ECO:0007669"/>
    <property type="project" value="InterPro"/>
</dbReference>
<feature type="chain" id="PRO_5012589855" evidence="2">
    <location>
        <begin position="19"/>
        <end position="330"/>
    </location>
</feature>
<feature type="domain" description="SMP-30/Gluconolactonase/LRE-like region" evidence="3">
    <location>
        <begin position="53"/>
        <end position="321"/>
    </location>
</feature>
<keyword evidence="1" id="KW-0378">Hydrolase</keyword>
<dbReference type="InterPro" id="IPR011042">
    <property type="entry name" value="6-blade_b-propeller_TolB-like"/>
</dbReference>
<name>A0A1M4WWM1_9BACT</name>
<accession>A0A1M4WWM1</accession>
<dbReference type="InterPro" id="IPR002052">
    <property type="entry name" value="DNA_methylase_N6_adenine_CS"/>
</dbReference>
<dbReference type="OrthoDB" id="241638at2"/>
<organism evidence="4 5">
    <name type="scientific">Cnuella takakiae</name>
    <dbReference type="NCBI Taxonomy" id="1302690"/>
    <lineage>
        <taxon>Bacteria</taxon>
        <taxon>Pseudomonadati</taxon>
        <taxon>Bacteroidota</taxon>
        <taxon>Chitinophagia</taxon>
        <taxon>Chitinophagales</taxon>
        <taxon>Chitinophagaceae</taxon>
        <taxon>Cnuella</taxon>
    </lineage>
</organism>
<dbReference type="GO" id="GO:0003676">
    <property type="term" value="F:nucleic acid binding"/>
    <property type="evidence" value="ECO:0007669"/>
    <property type="project" value="InterPro"/>
</dbReference>
<dbReference type="PANTHER" id="PTHR47572:SF4">
    <property type="entry name" value="LACTONASE DRP35"/>
    <property type="match status" value="1"/>
</dbReference>
<dbReference type="Pfam" id="PF08450">
    <property type="entry name" value="SGL"/>
    <property type="match status" value="1"/>
</dbReference>
<dbReference type="PROSITE" id="PS00092">
    <property type="entry name" value="N6_MTASE"/>
    <property type="match status" value="1"/>
</dbReference>
<keyword evidence="2" id="KW-0732">Signal</keyword>
<proteinExistence type="predicted"/>
<feature type="signal peptide" evidence="2">
    <location>
        <begin position="1"/>
        <end position="18"/>
    </location>
</feature>
<dbReference type="AlphaFoldDB" id="A0A1M4WWM1"/>
<dbReference type="STRING" id="1302690.BUE76_06550"/>
<dbReference type="GO" id="GO:0008168">
    <property type="term" value="F:methyltransferase activity"/>
    <property type="evidence" value="ECO:0007669"/>
    <property type="project" value="InterPro"/>
</dbReference>
<dbReference type="Proteomes" id="UP000184368">
    <property type="component" value="Unassembled WGS sequence"/>
</dbReference>
<evidence type="ECO:0000256" key="1">
    <source>
        <dbReference type="ARBA" id="ARBA00022801"/>
    </source>
</evidence>
<dbReference type="InterPro" id="IPR013658">
    <property type="entry name" value="SGL"/>
</dbReference>